<dbReference type="InterPro" id="IPR000182">
    <property type="entry name" value="GNAT_dom"/>
</dbReference>
<evidence type="ECO:0000313" key="3">
    <source>
        <dbReference type="Proteomes" id="UP001185659"/>
    </source>
</evidence>
<keyword evidence="2" id="KW-0012">Acyltransferase</keyword>
<dbReference type="PANTHER" id="PTHR43617">
    <property type="entry name" value="L-AMINO ACID N-ACETYLTRANSFERASE"/>
    <property type="match status" value="1"/>
</dbReference>
<name>A0ABU4AL93_9HYPH</name>
<organism evidence="2 3">
    <name type="scientific">Nitratireductor aquimarinus</name>
    <dbReference type="NCBI Taxonomy" id="889300"/>
    <lineage>
        <taxon>Bacteria</taxon>
        <taxon>Pseudomonadati</taxon>
        <taxon>Pseudomonadota</taxon>
        <taxon>Alphaproteobacteria</taxon>
        <taxon>Hyphomicrobiales</taxon>
        <taxon>Phyllobacteriaceae</taxon>
        <taxon>Nitratireductor</taxon>
    </lineage>
</organism>
<comment type="caution">
    <text evidence="2">The sequence shown here is derived from an EMBL/GenBank/DDBJ whole genome shotgun (WGS) entry which is preliminary data.</text>
</comment>
<dbReference type="PROSITE" id="PS51186">
    <property type="entry name" value="GNAT"/>
    <property type="match status" value="1"/>
</dbReference>
<feature type="domain" description="N-acetyltransferase" evidence="1">
    <location>
        <begin position="3"/>
        <end position="149"/>
    </location>
</feature>
<proteinExistence type="predicted"/>
<dbReference type="EMBL" id="JAWLIP010000005">
    <property type="protein sequence ID" value="MDV6226991.1"/>
    <property type="molecule type" value="Genomic_DNA"/>
</dbReference>
<dbReference type="Proteomes" id="UP001185659">
    <property type="component" value="Unassembled WGS sequence"/>
</dbReference>
<protein>
    <submittedName>
        <fullName evidence="2">GNAT family N-acetyltransferase</fullName>
        <ecNumber evidence="2">2.3.1.-</ecNumber>
    </submittedName>
</protein>
<dbReference type="InterPro" id="IPR050276">
    <property type="entry name" value="MshD_Acetyltransferase"/>
</dbReference>
<dbReference type="RefSeq" id="WP_317561413.1">
    <property type="nucleotide sequence ID" value="NZ_JAWLIP010000005.1"/>
</dbReference>
<dbReference type="SUPFAM" id="SSF55729">
    <property type="entry name" value="Acyl-CoA N-acyltransferases (Nat)"/>
    <property type="match status" value="1"/>
</dbReference>
<dbReference type="EC" id="2.3.1.-" evidence="2"/>
<dbReference type="PANTHER" id="PTHR43617:SF33">
    <property type="entry name" value="SPORE COAT POLYSACCHARIDE BIOSYNTHESIS PROTEIN SPSD"/>
    <property type="match status" value="1"/>
</dbReference>
<evidence type="ECO:0000259" key="1">
    <source>
        <dbReference type="PROSITE" id="PS51186"/>
    </source>
</evidence>
<evidence type="ECO:0000313" key="2">
    <source>
        <dbReference type="EMBL" id="MDV6226991.1"/>
    </source>
</evidence>
<dbReference type="InterPro" id="IPR016181">
    <property type="entry name" value="Acyl_CoA_acyltransferase"/>
</dbReference>
<dbReference type="Gene3D" id="3.40.630.30">
    <property type="match status" value="1"/>
</dbReference>
<keyword evidence="3" id="KW-1185">Reference proteome</keyword>
<dbReference type="Pfam" id="PF00583">
    <property type="entry name" value="Acetyltransf_1"/>
    <property type="match status" value="1"/>
</dbReference>
<accession>A0ABU4AL93</accession>
<dbReference type="GO" id="GO:0016746">
    <property type="term" value="F:acyltransferase activity"/>
    <property type="evidence" value="ECO:0007669"/>
    <property type="project" value="UniProtKB-KW"/>
</dbReference>
<keyword evidence="2" id="KW-0808">Transferase</keyword>
<dbReference type="CDD" id="cd04301">
    <property type="entry name" value="NAT_SF"/>
    <property type="match status" value="1"/>
</dbReference>
<reference evidence="2 3" key="1">
    <citation type="submission" date="2023-10" db="EMBL/GenBank/DDBJ databases">
        <authorList>
            <person name="Venkata Ramana C."/>
            <person name="Sasikala C."/>
            <person name="Dhurka M."/>
        </authorList>
    </citation>
    <scope>NUCLEOTIDE SEQUENCE [LARGE SCALE GENOMIC DNA]</scope>
    <source>
        <strain evidence="2 3">KCTC 32151</strain>
    </source>
</reference>
<gene>
    <name evidence="2" type="ORF">R2G56_11905</name>
</gene>
<sequence length="158" mass="17748">MPLDIRTPHARDLEALLAIENAAFPGDRLSRRSLRRLMEAKSAVICAAEEEGRIIGYALALTRRTSTIARLYSIAVDPAESGRGVAAALLLELERRVLDRGLRAVRLEVREDNAGAIRLYQRAGYHPFGRYENYYQDGMSALRYEKALRAFNTESGPR</sequence>